<accession>A0A9P4IA76</accession>
<name>A0A9P4IA76_9PEZI</name>
<protein>
    <submittedName>
        <fullName evidence="1">Uncharacterized protein</fullName>
    </submittedName>
</protein>
<dbReference type="AlphaFoldDB" id="A0A9P4IA76"/>
<comment type="caution">
    <text evidence="1">The sequence shown here is derived from an EMBL/GenBank/DDBJ whole genome shotgun (WGS) entry which is preliminary data.</text>
</comment>
<gene>
    <name evidence="1" type="ORF">NA57DRAFT_57028</name>
</gene>
<proteinExistence type="predicted"/>
<evidence type="ECO:0000313" key="1">
    <source>
        <dbReference type="EMBL" id="KAF2097850.1"/>
    </source>
</evidence>
<organism evidence="1 2">
    <name type="scientific">Rhizodiscina lignyota</name>
    <dbReference type="NCBI Taxonomy" id="1504668"/>
    <lineage>
        <taxon>Eukaryota</taxon>
        <taxon>Fungi</taxon>
        <taxon>Dikarya</taxon>
        <taxon>Ascomycota</taxon>
        <taxon>Pezizomycotina</taxon>
        <taxon>Dothideomycetes</taxon>
        <taxon>Pleosporomycetidae</taxon>
        <taxon>Aulographales</taxon>
        <taxon>Rhizodiscinaceae</taxon>
        <taxon>Rhizodiscina</taxon>
    </lineage>
</organism>
<dbReference type="Proteomes" id="UP000799772">
    <property type="component" value="Unassembled WGS sequence"/>
</dbReference>
<keyword evidence="2" id="KW-1185">Reference proteome</keyword>
<sequence length="150" mass="16353">MYHKQPCDQYLNKCTYESESASGNQVPSWNTWYTLILSYIPHQPSDADAGCHHDLGGSCLSGNSCSKGKSGLYGYRPSKIAADEGGSTPCDFSFSAEYGVFEGKEGLDARRFARMPDTSPEIIATVIPQRIGQGDRKGEGMPLKLKSSLF</sequence>
<reference evidence="1" key="1">
    <citation type="journal article" date="2020" name="Stud. Mycol.">
        <title>101 Dothideomycetes genomes: a test case for predicting lifestyles and emergence of pathogens.</title>
        <authorList>
            <person name="Haridas S."/>
            <person name="Albert R."/>
            <person name="Binder M."/>
            <person name="Bloem J."/>
            <person name="Labutti K."/>
            <person name="Salamov A."/>
            <person name="Andreopoulos B."/>
            <person name="Baker S."/>
            <person name="Barry K."/>
            <person name="Bills G."/>
            <person name="Bluhm B."/>
            <person name="Cannon C."/>
            <person name="Castanera R."/>
            <person name="Culley D."/>
            <person name="Daum C."/>
            <person name="Ezra D."/>
            <person name="Gonzalez J."/>
            <person name="Henrissat B."/>
            <person name="Kuo A."/>
            <person name="Liang C."/>
            <person name="Lipzen A."/>
            <person name="Lutzoni F."/>
            <person name="Magnuson J."/>
            <person name="Mondo S."/>
            <person name="Nolan M."/>
            <person name="Ohm R."/>
            <person name="Pangilinan J."/>
            <person name="Park H.-J."/>
            <person name="Ramirez L."/>
            <person name="Alfaro M."/>
            <person name="Sun H."/>
            <person name="Tritt A."/>
            <person name="Yoshinaga Y."/>
            <person name="Zwiers L.-H."/>
            <person name="Turgeon B."/>
            <person name="Goodwin S."/>
            <person name="Spatafora J."/>
            <person name="Crous P."/>
            <person name="Grigoriev I."/>
        </authorList>
    </citation>
    <scope>NUCLEOTIDE SEQUENCE</scope>
    <source>
        <strain evidence="1">CBS 133067</strain>
    </source>
</reference>
<evidence type="ECO:0000313" key="2">
    <source>
        <dbReference type="Proteomes" id="UP000799772"/>
    </source>
</evidence>
<dbReference type="EMBL" id="ML978127">
    <property type="protein sequence ID" value="KAF2097850.1"/>
    <property type="molecule type" value="Genomic_DNA"/>
</dbReference>